<dbReference type="AlphaFoldDB" id="A0A0V8RZI8"/>
<dbReference type="PIRSF" id="PIRSF002741">
    <property type="entry name" value="MppA"/>
    <property type="match status" value="1"/>
</dbReference>
<dbReference type="InterPro" id="IPR039424">
    <property type="entry name" value="SBP_5"/>
</dbReference>
<dbReference type="SUPFAM" id="SSF53850">
    <property type="entry name" value="Periplasmic binding protein-like II"/>
    <property type="match status" value="1"/>
</dbReference>
<dbReference type="Proteomes" id="UP000054686">
    <property type="component" value="Unassembled WGS sequence"/>
</dbReference>
<feature type="region of interest" description="Disordered" evidence="1">
    <location>
        <begin position="25"/>
        <end position="52"/>
    </location>
</feature>
<evidence type="ECO:0000259" key="3">
    <source>
        <dbReference type="Pfam" id="PF00496"/>
    </source>
</evidence>
<comment type="caution">
    <text evidence="4">The sequence shown here is derived from an EMBL/GenBank/DDBJ whole genome shotgun (WGS) entry which is preliminary data.</text>
</comment>
<dbReference type="InterPro" id="IPR000914">
    <property type="entry name" value="SBP_5_dom"/>
</dbReference>
<dbReference type="Pfam" id="PF00496">
    <property type="entry name" value="SBP_bac_5"/>
    <property type="match status" value="1"/>
</dbReference>
<dbReference type="GO" id="GO:1904680">
    <property type="term" value="F:peptide transmembrane transporter activity"/>
    <property type="evidence" value="ECO:0007669"/>
    <property type="project" value="TreeGrafter"/>
</dbReference>
<dbReference type="GO" id="GO:0043190">
    <property type="term" value="C:ATP-binding cassette (ABC) transporter complex"/>
    <property type="evidence" value="ECO:0007669"/>
    <property type="project" value="InterPro"/>
</dbReference>
<feature type="domain" description="Solute-binding protein family 5" evidence="3">
    <location>
        <begin position="79"/>
        <end position="453"/>
    </location>
</feature>
<dbReference type="GO" id="GO:0015833">
    <property type="term" value="P:peptide transport"/>
    <property type="evidence" value="ECO:0007669"/>
    <property type="project" value="TreeGrafter"/>
</dbReference>
<dbReference type="OrthoDB" id="9046151at2"/>
<accession>A0A0V8RZI8</accession>
<evidence type="ECO:0000256" key="1">
    <source>
        <dbReference type="SAM" id="MobiDB-lite"/>
    </source>
</evidence>
<dbReference type="CDD" id="cd00995">
    <property type="entry name" value="PBP2_NikA_DppA_OppA_like"/>
    <property type="match status" value="1"/>
</dbReference>
<evidence type="ECO:0000313" key="5">
    <source>
        <dbReference type="Proteomes" id="UP000054686"/>
    </source>
</evidence>
<dbReference type="Gene3D" id="3.40.190.10">
    <property type="entry name" value="Periplasmic binding protein-like II"/>
    <property type="match status" value="1"/>
</dbReference>
<gene>
    <name evidence="4" type="ORF">APY09_03500</name>
</gene>
<dbReference type="InterPro" id="IPR030678">
    <property type="entry name" value="Peptide/Ni-bd"/>
</dbReference>
<sequence length="532" mass="57627">MNLKKAWLVIPAAAALALTACAGGGSTSSSGSADKVVTVNGSEPQNPLLPGLTNENGGGKILTVLFSQLVRYDVDGKAVLDVAESIEPNEDASEWTIKLHNDRKFSDGTPVQAHNFIKAWNLITSKQQQQAAFFSIFEGTDDEGNGEITGLTEVDDYTFTAKLKNPTSDFMSRLGYVAYAPLPDSTLENPEAGGQAPVGNGPYKMASADAWEHNVKFTAVPNENYVGDTKAQNEGVTFVFYSSLDAAYQDMSSDSLDVLDGVPASVFATYESELSGRTVNQPYAGAQYFTIPQYLPHFSGEEGQLRRQAISMAIDRDTIVKTIFNGTRTPSKDFTAPTLEGYDANLSGNEVLTYNPEKAKELWAKADAISPWDGTFTIAYNSDGGHKEWVDATTNSIKNTLGIAAEGNPFADFKSLLDAEDKGEMTGAFRNGWQGDYPALYNFLQPQYATGADANKGKYSNSEFDSLVTQASSATSAAEAAKILEQAQTILLRDMPAVPLWYTNVNGAWSKNVDNVKFDWKGQPVMYQITKK</sequence>
<dbReference type="PANTHER" id="PTHR30290">
    <property type="entry name" value="PERIPLASMIC BINDING COMPONENT OF ABC TRANSPORTER"/>
    <property type="match status" value="1"/>
</dbReference>
<protein>
    <submittedName>
        <fullName evidence="4">ABC transporter substrate-binding protein</fullName>
    </submittedName>
</protein>
<name>A0A0V8RZI8_9ACTO</name>
<dbReference type="GO" id="GO:0042597">
    <property type="term" value="C:periplasmic space"/>
    <property type="evidence" value="ECO:0007669"/>
    <property type="project" value="UniProtKB-ARBA"/>
</dbReference>
<keyword evidence="2" id="KW-0732">Signal</keyword>
<dbReference type="PROSITE" id="PS51257">
    <property type="entry name" value="PROKAR_LIPOPROTEIN"/>
    <property type="match status" value="1"/>
</dbReference>
<reference evidence="4 5" key="1">
    <citation type="submission" date="2015-10" db="EMBL/GenBank/DDBJ databases">
        <title>Draft Genome of Actinomyces odontolyticus subsp. actinosynbacter strain XH001.</title>
        <authorList>
            <person name="Mclean J.S."/>
            <person name="He X."/>
        </authorList>
    </citation>
    <scope>NUCLEOTIDE SEQUENCE [LARGE SCALE GENOMIC DNA]</scope>
    <source>
        <strain evidence="4 5">XH001</strain>
    </source>
</reference>
<organism evidence="4 5">
    <name type="scientific">Schaalia odontolytica</name>
    <dbReference type="NCBI Taxonomy" id="1660"/>
    <lineage>
        <taxon>Bacteria</taxon>
        <taxon>Bacillati</taxon>
        <taxon>Actinomycetota</taxon>
        <taxon>Actinomycetes</taxon>
        <taxon>Actinomycetales</taxon>
        <taxon>Actinomycetaceae</taxon>
        <taxon>Schaalia</taxon>
    </lineage>
</organism>
<evidence type="ECO:0000256" key="2">
    <source>
        <dbReference type="SAM" id="SignalP"/>
    </source>
</evidence>
<proteinExistence type="predicted"/>
<dbReference type="RefSeq" id="WP_060566185.1">
    <property type="nucleotide sequence ID" value="NZ_CP040006.1"/>
</dbReference>
<evidence type="ECO:0000313" key="4">
    <source>
        <dbReference type="EMBL" id="KSW13422.1"/>
    </source>
</evidence>
<dbReference type="Gene3D" id="3.90.76.10">
    <property type="entry name" value="Dipeptide-binding Protein, Domain 1"/>
    <property type="match status" value="1"/>
</dbReference>
<dbReference type="EMBL" id="LLVT01000001">
    <property type="protein sequence ID" value="KSW13422.1"/>
    <property type="molecule type" value="Genomic_DNA"/>
</dbReference>
<feature type="chain" id="PRO_5038521768" evidence="2">
    <location>
        <begin position="23"/>
        <end position="532"/>
    </location>
</feature>
<feature type="signal peptide" evidence="2">
    <location>
        <begin position="1"/>
        <end position="22"/>
    </location>
</feature>
<dbReference type="PANTHER" id="PTHR30290:SF83">
    <property type="entry name" value="ABC TRANSPORTER SUBSTRATE-BINDING PROTEIN"/>
    <property type="match status" value="1"/>
</dbReference>
<dbReference type="Gene3D" id="3.10.105.10">
    <property type="entry name" value="Dipeptide-binding Protein, Domain 3"/>
    <property type="match status" value="1"/>
</dbReference>